<comment type="similarity">
    <text evidence="3">Belongs to the bacterial solute-binding protein 9 family.</text>
</comment>
<dbReference type="Pfam" id="PF01297">
    <property type="entry name" value="ZnuA"/>
    <property type="match status" value="1"/>
</dbReference>
<protein>
    <submittedName>
        <fullName evidence="5">Zinc ABC transporter substrate-binding protein</fullName>
    </submittedName>
</protein>
<dbReference type="PRINTS" id="PR00691">
    <property type="entry name" value="ADHESINB"/>
</dbReference>
<dbReference type="PRINTS" id="PR00690">
    <property type="entry name" value="ADHESNFAMILY"/>
</dbReference>
<name>A0ABP7E8K8_9STAP</name>
<reference evidence="6" key="1">
    <citation type="journal article" date="2019" name="Int. J. Syst. Evol. Microbiol.">
        <title>The Global Catalogue of Microorganisms (GCM) 10K type strain sequencing project: providing services to taxonomists for standard genome sequencing and annotation.</title>
        <authorList>
            <consortium name="The Broad Institute Genomics Platform"/>
            <consortium name="The Broad Institute Genome Sequencing Center for Infectious Disease"/>
            <person name="Wu L."/>
            <person name="Ma J."/>
        </authorList>
    </citation>
    <scope>NUCLEOTIDE SEQUENCE [LARGE SCALE GENOMIC DNA]</scope>
    <source>
        <strain evidence="6">JCM 16981</strain>
    </source>
</reference>
<sequence>MKIYTMTALSILILLLSACGTGTAGEEKSEKLTVYTTVFPLKSFTESIGGDTVQVESIYPTGADVHTYEPTQKDILSYAEGDLFIYTSKALDPVSKKIEGSIGDHTEFFSAADSIPESAYLHTEHDHDEHAHEEAGDPHIWLDPKLSIEMAKSIQDQLIEMNPDQKELYQDNYKALEDDLESIHDAFTEVTEQTERDTVYISHASLGYLANRYHFNQVGISGLNNEELSQQELTQIVEEIKAHDVPYILYEQNITSKVADTVKNETGIEPLEFHNLSVLYDSDEKDATYQSVMQQNIEVIDKALND</sequence>
<comment type="caution">
    <text evidence="5">The sequence shown here is derived from an EMBL/GenBank/DDBJ whole genome shotgun (WGS) entry which is preliminary data.</text>
</comment>
<dbReference type="InterPro" id="IPR006129">
    <property type="entry name" value="AdhesinB"/>
</dbReference>
<evidence type="ECO:0000313" key="6">
    <source>
        <dbReference type="Proteomes" id="UP001500920"/>
    </source>
</evidence>
<dbReference type="EMBL" id="BAABCK010000002">
    <property type="protein sequence ID" value="GAA3713629.1"/>
    <property type="molecule type" value="Genomic_DNA"/>
</dbReference>
<evidence type="ECO:0000313" key="5">
    <source>
        <dbReference type="EMBL" id="GAA3713629.1"/>
    </source>
</evidence>
<dbReference type="InterPro" id="IPR050492">
    <property type="entry name" value="Bact_metal-bind_prot9"/>
</dbReference>
<dbReference type="Gene3D" id="3.40.50.1980">
    <property type="entry name" value="Nitrogenase molybdenum iron protein domain"/>
    <property type="match status" value="2"/>
</dbReference>
<keyword evidence="1 3" id="KW-0813">Transport</keyword>
<organism evidence="5 6">
    <name type="scientific">Salinicoccus jeotgali</name>
    <dbReference type="NCBI Taxonomy" id="381634"/>
    <lineage>
        <taxon>Bacteria</taxon>
        <taxon>Bacillati</taxon>
        <taxon>Bacillota</taxon>
        <taxon>Bacilli</taxon>
        <taxon>Bacillales</taxon>
        <taxon>Staphylococcaceae</taxon>
        <taxon>Salinicoccus</taxon>
    </lineage>
</organism>
<keyword evidence="6" id="KW-1185">Reference proteome</keyword>
<dbReference type="SUPFAM" id="SSF53807">
    <property type="entry name" value="Helical backbone' metal receptor"/>
    <property type="match status" value="1"/>
</dbReference>
<evidence type="ECO:0000256" key="3">
    <source>
        <dbReference type="RuleBase" id="RU003512"/>
    </source>
</evidence>
<dbReference type="InterPro" id="IPR006128">
    <property type="entry name" value="Lipoprotein_PsaA-like"/>
</dbReference>
<dbReference type="InterPro" id="IPR006127">
    <property type="entry name" value="ZnuA-like"/>
</dbReference>
<gene>
    <name evidence="5" type="ORF">GCM10022378_00560</name>
</gene>
<dbReference type="PROSITE" id="PS51257">
    <property type="entry name" value="PROKAR_LIPOPROTEIN"/>
    <property type="match status" value="1"/>
</dbReference>
<keyword evidence="2 4" id="KW-0732">Signal</keyword>
<dbReference type="PANTHER" id="PTHR42953:SF8">
    <property type="entry name" value="ZINT DOMAIN-CONTAINING PROTEIN"/>
    <property type="match status" value="1"/>
</dbReference>
<accession>A0ABP7E8K8</accession>
<evidence type="ECO:0000256" key="1">
    <source>
        <dbReference type="ARBA" id="ARBA00022448"/>
    </source>
</evidence>
<feature type="signal peptide" evidence="4">
    <location>
        <begin position="1"/>
        <end position="24"/>
    </location>
</feature>
<dbReference type="RefSeq" id="WP_344700619.1">
    <property type="nucleotide sequence ID" value="NZ_BAABCK010000002.1"/>
</dbReference>
<evidence type="ECO:0000256" key="2">
    <source>
        <dbReference type="ARBA" id="ARBA00022729"/>
    </source>
</evidence>
<dbReference type="PANTHER" id="PTHR42953">
    <property type="entry name" value="HIGH-AFFINITY ZINC UPTAKE SYSTEM PROTEIN ZNUA-RELATED"/>
    <property type="match status" value="1"/>
</dbReference>
<feature type="chain" id="PRO_5045120507" evidence="4">
    <location>
        <begin position="25"/>
        <end position="306"/>
    </location>
</feature>
<evidence type="ECO:0000256" key="4">
    <source>
        <dbReference type="SAM" id="SignalP"/>
    </source>
</evidence>
<dbReference type="Proteomes" id="UP001500920">
    <property type="component" value="Unassembled WGS sequence"/>
</dbReference>
<proteinExistence type="inferred from homology"/>